<dbReference type="Pfam" id="PF08484">
    <property type="entry name" value="Methyltransf_14"/>
    <property type="match status" value="1"/>
</dbReference>
<dbReference type="InterPro" id="IPR029063">
    <property type="entry name" value="SAM-dependent_MTases_sf"/>
</dbReference>
<evidence type="ECO:0000259" key="1">
    <source>
        <dbReference type="Pfam" id="PF08421"/>
    </source>
</evidence>
<dbReference type="InterPro" id="IPR013691">
    <property type="entry name" value="MeTrfase_14"/>
</dbReference>
<dbReference type="InterPro" id="IPR038576">
    <property type="entry name" value="Methyltransf_Zn-bd_dom_put_sf"/>
</dbReference>
<dbReference type="EMBL" id="JAIMJA010000011">
    <property type="protein sequence ID" value="MCE2595574.1"/>
    <property type="molecule type" value="Genomic_DNA"/>
</dbReference>
<evidence type="ECO:0000313" key="3">
    <source>
        <dbReference type="EMBL" id="MCE2595574.1"/>
    </source>
</evidence>
<gene>
    <name evidence="3" type="ORF">K6Y31_12160</name>
</gene>
<protein>
    <submittedName>
        <fullName evidence="3">Class I SAM-dependent methyltransferase</fullName>
    </submittedName>
</protein>
<keyword evidence="3" id="KW-0808">Transferase</keyword>
<dbReference type="Gene3D" id="6.10.250.3100">
    <property type="match status" value="1"/>
</dbReference>
<dbReference type="Pfam" id="PF08421">
    <property type="entry name" value="Methyltransf_13"/>
    <property type="match status" value="1"/>
</dbReference>
<dbReference type="Pfam" id="PF13489">
    <property type="entry name" value="Methyltransf_23"/>
    <property type="match status" value="1"/>
</dbReference>
<keyword evidence="4" id="KW-1185">Reference proteome</keyword>
<reference evidence="3 4" key="1">
    <citation type="journal article" date="2022" name="Environ. Microbiol. Rep.">
        <title>Eco-phylogenetic analyses reveal divergent evolution of vitamin B12 metabolism in the marine bacterial family 'Psychromonadaceae'.</title>
        <authorList>
            <person name="Jin X."/>
            <person name="Yang Y."/>
            <person name="Cao H."/>
            <person name="Gao B."/>
            <person name="Zhao Z."/>
        </authorList>
    </citation>
    <scope>NUCLEOTIDE SEQUENCE [LARGE SCALE GENOMIC DNA]</scope>
    <source>
        <strain evidence="3 4">MKS20</strain>
    </source>
</reference>
<feature type="domain" description="Methyltransferase putative zinc binding" evidence="1">
    <location>
        <begin position="4"/>
        <end position="65"/>
    </location>
</feature>
<keyword evidence="3" id="KW-0489">Methyltransferase</keyword>
<evidence type="ECO:0000259" key="2">
    <source>
        <dbReference type="Pfam" id="PF08484"/>
    </source>
</evidence>
<feature type="domain" description="C-methyltransferase" evidence="2">
    <location>
        <begin position="246"/>
        <end position="402"/>
    </location>
</feature>
<dbReference type="PANTHER" id="PTHR43861:SF5">
    <property type="entry name" value="BLL5978 PROTEIN"/>
    <property type="match status" value="1"/>
</dbReference>
<dbReference type="PANTHER" id="PTHR43861">
    <property type="entry name" value="TRANS-ACONITATE 2-METHYLTRANSFERASE-RELATED"/>
    <property type="match status" value="1"/>
</dbReference>
<comment type="caution">
    <text evidence="3">The sequence shown here is derived from an EMBL/GenBank/DDBJ whole genome shotgun (WGS) entry which is preliminary data.</text>
</comment>
<dbReference type="SUPFAM" id="SSF53335">
    <property type="entry name" value="S-adenosyl-L-methionine-dependent methyltransferases"/>
    <property type="match status" value="1"/>
</dbReference>
<dbReference type="Proteomes" id="UP001201273">
    <property type="component" value="Unassembled WGS sequence"/>
</dbReference>
<evidence type="ECO:0000313" key="4">
    <source>
        <dbReference type="Proteomes" id="UP001201273"/>
    </source>
</evidence>
<dbReference type="Gene3D" id="3.40.50.150">
    <property type="entry name" value="Vaccinia Virus protein VP39"/>
    <property type="match status" value="1"/>
</dbReference>
<accession>A0ABS8W986</accession>
<name>A0ABS8W986_9GAMM</name>
<organism evidence="3 4">
    <name type="scientific">Motilimonas cestriensis</name>
    <dbReference type="NCBI Taxonomy" id="2742685"/>
    <lineage>
        <taxon>Bacteria</taxon>
        <taxon>Pseudomonadati</taxon>
        <taxon>Pseudomonadota</taxon>
        <taxon>Gammaproteobacteria</taxon>
        <taxon>Alteromonadales</taxon>
        <taxon>Alteromonadales genera incertae sedis</taxon>
        <taxon>Motilimonas</taxon>
    </lineage>
</organism>
<dbReference type="Gene3D" id="3.40.50.720">
    <property type="entry name" value="NAD(P)-binding Rossmann-like Domain"/>
    <property type="match status" value="1"/>
</dbReference>
<dbReference type="Gene3D" id="6.20.50.110">
    <property type="entry name" value="Methyltransferase, zinc-binding domain"/>
    <property type="match status" value="1"/>
</dbReference>
<dbReference type="CDD" id="cd02440">
    <property type="entry name" value="AdoMet_MTases"/>
    <property type="match status" value="1"/>
</dbReference>
<sequence>MSHCRHCHSTNLFPVLDLGFAPPSNAYLTKEQLHQSELTLPLRINVCEQCWLVQTQDFTVPEQLFVDDYAYFSSTSSSWLSHAKQYCEMITSRFNLNQDSYVVEIAANDGYLLQNFVAAHIPCLGIEPTADTASAARAKNIPIVQAFFNANMAQEMANKGQQADLIVANNVFAHVPDINDFSLGLHKLLKANGVITLEFPHLLSLLEQVQFDTIYHEHFSYFSLFAVKQILAKVDLRIFDVETLNTHGGSLRVYACHLDSAHQTSARVQQLIDQEAAHRLFQRDGYQNFQSKVDKIKNDLVRFLIEKKEQGKTVVAYGAAAKGNTLLNYAGIKPDLLPVVFDAAKSKQGKFLPGSHIPILSPNHIEQYSPETILILPWNIVCEIAESITKRYKNCNFTIAIPSLKSYE</sequence>
<dbReference type="GO" id="GO:0008168">
    <property type="term" value="F:methyltransferase activity"/>
    <property type="evidence" value="ECO:0007669"/>
    <property type="project" value="UniProtKB-KW"/>
</dbReference>
<dbReference type="GO" id="GO:0032259">
    <property type="term" value="P:methylation"/>
    <property type="evidence" value="ECO:0007669"/>
    <property type="project" value="UniProtKB-KW"/>
</dbReference>
<dbReference type="RefSeq" id="WP_233053084.1">
    <property type="nucleotide sequence ID" value="NZ_JAIMJA010000011.1"/>
</dbReference>
<dbReference type="InterPro" id="IPR013630">
    <property type="entry name" value="Methyltransf_Zn-bd_dom_put"/>
</dbReference>
<proteinExistence type="predicted"/>